<keyword evidence="2" id="KW-0472">Membrane</keyword>
<comment type="cofactor">
    <cofactor evidence="1">
        <name>Mg(2+)</name>
        <dbReference type="ChEBI" id="CHEBI:18420"/>
    </cofactor>
</comment>
<proteinExistence type="predicted"/>
<dbReference type="Proteomes" id="UP000294887">
    <property type="component" value="Unassembled WGS sequence"/>
</dbReference>
<dbReference type="InterPro" id="IPR043128">
    <property type="entry name" value="Rev_trsase/Diguanyl_cyclase"/>
</dbReference>
<dbReference type="CDD" id="cd01948">
    <property type="entry name" value="EAL"/>
    <property type="match status" value="1"/>
</dbReference>
<evidence type="ECO:0000259" key="3">
    <source>
        <dbReference type="PROSITE" id="PS50883"/>
    </source>
</evidence>
<accession>A0A4R1F2P2</accession>
<dbReference type="SUPFAM" id="SSF55073">
    <property type="entry name" value="Nucleotide cyclase"/>
    <property type="match status" value="1"/>
</dbReference>
<organism evidence="5 6">
    <name type="scientific">Cocleimonas flava</name>
    <dbReference type="NCBI Taxonomy" id="634765"/>
    <lineage>
        <taxon>Bacteria</taxon>
        <taxon>Pseudomonadati</taxon>
        <taxon>Pseudomonadota</taxon>
        <taxon>Gammaproteobacteria</taxon>
        <taxon>Thiotrichales</taxon>
        <taxon>Thiotrichaceae</taxon>
        <taxon>Cocleimonas</taxon>
    </lineage>
</organism>
<dbReference type="Pfam" id="PF00563">
    <property type="entry name" value="EAL"/>
    <property type="match status" value="1"/>
</dbReference>
<sequence>MTLISTLLHRYILSLGFAVIIILMICTTLFTSSLIGKTRATILQNQSQINERNKVLDVMASANLERSHTIFKLAQSRDPADINVYIKELYKQSVRFNEARKEYNSLKPSEAERELLSLQAVMTIQNILKINEVIDNLMIKDFKKATDLVNEEVLPRNKHVISLIEKLHTASNNNAHANLEQSKFLTKSTYQKILAVQFFSIILIFIFLFYLGRKQRKSDENLSTLANTDTLTALPNRASFIKNINQTISESDHLGATFSIVFLDIDYFKSINDIYGHEVGDEVLKLFSATIKNQIAPDDVIARFGGDEFVLILKNTANENHASDLIKNLSNALDTSFHINSNEVFISASIGASAYPKDGSNAKQLLKNADIAMYTAKNAGRNCYQFYSLKNSQKLEYEHALSHALQTILKNNNRDKNFQLVYQPLVNIDDNDFNECEALIRWKDKNGNNVNTSEFIQIAEKSNLIEKVNLFVIEEACRQQAEWQKQGIKNIRININLSGNKRIFENLFESLAENVSRYNLDPKLFGIELTERTMYEISEKSIVNLTHFRDLGMKIAIDDFGTGYSSLSYLKDLPITSLKIDRKFTAGLPTEKVDIALVKSIITLAHSLDYDVIAEGVETQAQFDFLKSYKCNIAQGYLLHRPLSSEAISELKLAA</sequence>
<evidence type="ECO:0000313" key="6">
    <source>
        <dbReference type="Proteomes" id="UP000294887"/>
    </source>
</evidence>
<keyword evidence="6" id="KW-1185">Reference proteome</keyword>
<feature type="domain" description="GGDEF" evidence="4">
    <location>
        <begin position="256"/>
        <end position="389"/>
    </location>
</feature>
<dbReference type="SUPFAM" id="SSF141868">
    <property type="entry name" value="EAL domain-like"/>
    <property type="match status" value="1"/>
</dbReference>
<dbReference type="InterPro" id="IPR035919">
    <property type="entry name" value="EAL_sf"/>
</dbReference>
<reference evidence="5 6" key="1">
    <citation type="submission" date="2019-03" db="EMBL/GenBank/DDBJ databases">
        <title>Genomic Encyclopedia of Type Strains, Phase IV (KMG-IV): sequencing the most valuable type-strain genomes for metagenomic binning, comparative biology and taxonomic classification.</title>
        <authorList>
            <person name="Goeker M."/>
        </authorList>
    </citation>
    <scope>NUCLEOTIDE SEQUENCE [LARGE SCALE GENOMIC DNA]</scope>
    <source>
        <strain evidence="5 6">DSM 24830</strain>
    </source>
</reference>
<dbReference type="InterPro" id="IPR029787">
    <property type="entry name" value="Nucleotide_cyclase"/>
</dbReference>
<dbReference type="AlphaFoldDB" id="A0A4R1F2P2"/>
<dbReference type="NCBIfam" id="TIGR00254">
    <property type="entry name" value="GGDEF"/>
    <property type="match status" value="1"/>
</dbReference>
<comment type="caution">
    <text evidence="5">The sequence shown here is derived from an EMBL/GenBank/DDBJ whole genome shotgun (WGS) entry which is preliminary data.</text>
</comment>
<dbReference type="InterPro" id="IPR001633">
    <property type="entry name" value="EAL_dom"/>
</dbReference>
<keyword evidence="2" id="KW-0812">Transmembrane</keyword>
<dbReference type="GO" id="GO:0003824">
    <property type="term" value="F:catalytic activity"/>
    <property type="evidence" value="ECO:0007669"/>
    <property type="project" value="UniProtKB-ARBA"/>
</dbReference>
<dbReference type="EMBL" id="SMFQ01000002">
    <property type="protein sequence ID" value="TCJ88447.1"/>
    <property type="molecule type" value="Genomic_DNA"/>
</dbReference>
<dbReference type="FunFam" id="3.30.70.270:FF:000001">
    <property type="entry name" value="Diguanylate cyclase domain protein"/>
    <property type="match status" value="1"/>
</dbReference>
<evidence type="ECO:0000256" key="2">
    <source>
        <dbReference type="SAM" id="Phobius"/>
    </source>
</evidence>
<evidence type="ECO:0000313" key="5">
    <source>
        <dbReference type="EMBL" id="TCJ88447.1"/>
    </source>
</evidence>
<feature type="domain" description="EAL" evidence="3">
    <location>
        <begin position="394"/>
        <end position="655"/>
    </location>
</feature>
<dbReference type="OrthoDB" id="9813913at2"/>
<feature type="transmembrane region" description="Helical" evidence="2">
    <location>
        <begin position="12"/>
        <end position="35"/>
    </location>
</feature>
<dbReference type="Gene3D" id="3.20.20.450">
    <property type="entry name" value="EAL domain"/>
    <property type="match status" value="1"/>
</dbReference>
<dbReference type="CDD" id="cd01949">
    <property type="entry name" value="GGDEF"/>
    <property type="match status" value="1"/>
</dbReference>
<feature type="transmembrane region" description="Helical" evidence="2">
    <location>
        <begin position="193"/>
        <end position="212"/>
    </location>
</feature>
<dbReference type="SMART" id="SM00267">
    <property type="entry name" value="GGDEF"/>
    <property type="match status" value="1"/>
</dbReference>
<evidence type="ECO:0000259" key="4">
    <source>
        <dbReference type="PROSITE" id="PS50887"/>
    </source>
</evidence>
<dbReference type="PANTHER" id="PTHR44757:SF2">
    <property type="entry name" value="BIOFILM ARCHITECTURE MAINTENANCE PROTEIN MBAA"/>
    <property type="match status" value="1"/>
</dbReference>
<dbReference type="InterPro" id="IPR052155">
    <property type="entry name" value="Biofilm_reg_signaling"/>
</dbReference>
<protein>
    <submittedName>
        <fullName evidence="5">Diguanylate cyclase (GGDEF)-like protein</fullName>
    </submittedName>
</protein>
<dbReference type="SMART" id="SM00052">
    <property type="entry name" value="EAL"/>
    <property type="match status" value="1"/>
</dbReference>
<dbReference type="InterPro" id="IPR000160">
    <property type="entry name" value="GGDEF_dom"/>
</dbReference>
<gene>
    <name evidence="5" type="ORF">EV695_0301</name>
</gene>
<keyword evidence="2" id="KW-1133">Transmembrane helix</keyword>
<dbReference type="Pfam" id="PF00990">
    <property type="entry name" value="GGDEF"/>
    <property type="match status" value="1"/>
</dbReference>
<evidence type="ECO:0000256" key="1">
    <source>
        <dbReference type="ARBA" id="ARBA00001946"/>
    </source>
</evidence>
<dbReference type="Gene3D" id="3.30.70.270">
    <property type="match status" value="1"/>
</dbReference>
<dbReference type="PANTHER" id="PTHR44757">
    <property type="entry name" value="DIGUANYLATE CYCLASE DGCP"/>
    <property type="match status" value="1"/>
</dbReference>
<dbReference type="PROSITE" id="PS50887">
    <property type="entry name" value="GGDEF"/>
    <property type="match status" value="1"/>
</dbReference>
<dbReference type="RefSeq" id="WP_131904142.1">
    <property type="nucleotide sequence ID" value="NZ_BAAAFU010000008.1"/>
</dbReference>
<dbReference type="PROSITE" id="PS50883">
    <property type="entry name" value="EAL"/>
    <property type="match status" value="1"/>
</dbReference>
<name>A0A4R1F2P2_9GAMM</name>